<proteinExistence type="predicted"/>
<evidence type="ECO:0000313" key="1">
    <source>
        <dbReference type="EMBL" id="HIH09769.1"/>
    </source>
</evidence>
<protein>
    <submittedName>
        <fullName evidence="1">DUF655 domain-containing protein</fullName>
    </submittedName>
</protein>
<dbReference type="SUPFAM" id="SSF160975">
    <property type="entry name" value="AF1531-like"/>
    <property type="match status" value="1"/>
</dbReference>
<sequence>MKTEDKALVLDFLPLGRSSDYKTEPIAQLLGKDFFTLLEVIPKQGIELKALDEVYVGKDERPVIEFIKRRISHKELTNNSLTELEKAVETIVLGDEKRFVEFYNISRSITLKRHQIELLPGMGKKHMLQILSTREKGLFTSFKDMKERVFGIPDPVAAIVKRVIEELEDGPEMKHYLFVRPPSQEREFRPRRRM</sequence>
<evidence type="ECO:0000313" key="2">
    <source>
        <dbReference type="Proteomes" id="UP000565078"/>
    </source>
</evidence>
<dbReference type="PANTHER" id="PTHR40734">
    <property type="entry name" value="TRNA-SPECIFIC ADENOSINE DEAMINASE-RELATED"/>
    <property type="match status" value="1"/>
</dbReference>
<dbReference type="InterPro" id="IPR012340">
    <property type="entry name" value="NA-bd_OB-fold"/>
</dbReference>
<accession>A0A7J4IZT1</accession>
<dbReference type="AlphaFoldDB" id="A0A7J4IZT1"/>
<dbReference type="Proteomes" id="UP000565078">
    <property type="component" value="Unassembled WGS sequence"/>
</dbReference>
<dbReference type="Gene3D" id="1.10.150.280">
    <property type="entry name" value="AF1531-like domain"/>
    <property type="match status" value="1"/>
</dbReference>
<organism evidence="1 2">
    <name type="scientific">Candidatus Iainarchaeum sp</name>
    <dbReference type="NCBI Taxonomy" id="3101447"/>
    <lineage>
        <taxon>Archaea</taxon>
        <taxon>Candidatus Iainarchaeota</taxon>
        <taxon>Candidatus Iainarchaeia</taxon>
        <taxon>Candidatus Iainarchaeales</taxon>
        <taxon>Candidatus Iainarchaeaceae</taxon>
        <taxon>Candidatus Iainarchaeum</taxon>
    </lineage>
</organism>
<gene>
    <name evidence="1" type="ORF">HA254_03800</name>
</gene>
<dbReference type="Pfam" id="PF04919">
    <property type="entry name" value="DUF655"/>
    <property type="match status" value="1"/>
</dbReference>
<dbReference type="Gene3D" id="2.40.50.140">
    <property type="entry name" value="Nucleic acid-binding proteins"/>
    <property type="match status" value="1"/>
</dbReference>
<reference evidence="2" key="1">
    <citation type="journal article" date="2020" name="bioRxiv">
        <title>A rank-normalized archaeal taxonomy based on genome phylogeny resolves widespread incomplete and uneven classifications.</title>
        <authorList>
            <person name="Rinke C."/>
            <person name="Chuvochina M."/>
            <person name="Mussig A.J."/>
            <person name="Chaumeil P.-A."/>
            <person name="Waite D.W."/>
            <person name="Whitman W.B."/>
            <person name="Parks D.H."/>
            <person name="Hugenholtz P."/>
        </authorList>
    </citation>
    <scope>NUCLEOTIDE SEQUENCE [LARGE SCALE GENOMIC DNA]</scope>
</reference>
<dbReference type="EMBL" id="DUGC01000058">
    <property type="protein sequence ID" value="HIH09769.1"/>
    <property type="molecule type" value="Genomic_DNA"/>
</dbReference>
<name>A0A7J4IZT1_9ARCH</name>
<dbReference type="InterPro" id="IPR007003">
    <property type="entry name" value="DUF655"/>
</dbReference>
<dbReference type="PANTHER" id="PTHR40734:SF1">
    <property type="entry name" value="DNA-BINDING PROTEIN"/>
    <property type="match status" value="1"/>
</dbReference>
<comment type="caution">
    <text evidence="1">The sequence shown here is derived from an EMBL/GenBank/DDBJ whole genome shotgun (WGS) entry which is preliminary data.</text>
</comment>